<evidence type="ECO:0000313" key="3">
    <source>
        <dbReference type="EMBL" id="PKB14364.1"/>
    </source>
</evidence>
<evidence type="ECO:0008006" key="5">
    <source>
        <dbReference type="Google" id="ProtNLM"/>
    </source>
</evidence>
<dbReference type="InterPro" id="IPR012340">
    <property type="entry name" value="NA-bd_OB-fold"/>
</dbReference>
<dbReference type="InterPro" id="IPR052513">
    <property type="entry name" value="Thioester_dehydratase-like"/>
</dbReference>
<dbReference type="OrthoDB" id="7210118at2"/>
<dbReference type="RefSeq" id="WP_100867216.1">
    <property type="nucleotide sequence ID" value="NZ_PHUF01000004.1"/>
</dbReference>
<sequence>MLPLPELTRENTPFWTAGERGELVIVFCDDCTHAIHPPQLLCPACQSRNVGPRAVPGTGKIYTFTVNHQPWIPGMDVPFVLAVVDVDGAPGVRVTARLAGCDPEDVRIEQGVRIGFAQSGDVWLPHWHLVAGATA</sequence>
<dbReference type="EMBL" id="PHUF01000004">
    <property type="protein sequence ID" value="PKB14364.1"/>
    <property type="molecule type" value="Genomic_DNA"/>
</dbReference>
<evidence type="ECO:0000259" key="2">
    <source>
        <dbReference type="Pfam" id="PF12172"/>
    </source>
</evidence>
<feature type="domain" description="ChsH2 rubredoxin-like zinc ribbon" evidence="2">
    <location>
        <begin position="15"/>
        <end position="50"/>
    </location>
</feature>
<proteinExistence type="predicted"/>
<organism evidence="3 4">
    <name type="scientific">Novosphingobium kunmingense</name>
    <dbReference type="NCBI Taxonomy" id="1211806"/>
    <lineage>
        <taxon>Bacteria</taxon>
        <taxon>Pseudomonadati</taxon>
        <taxon>Pseudomonadota</taxon>
        <taxon>Alphaproteobacteria</taxon>
        <taxon>Sphingomonadales</taxon>
        <taxon>Sphingomonadaceae</taxon>
        <taxon>Novosphingobium</taxon>
    </lineage>
</organism>
<reference evidence="3 4" key="1">
    <citation type="submission" date="2017-11" db="EMBL/GenBank/DDBJ databases">
        <title>Genomic Encyclopedia of Type Strains, Phase III (KMG-III): the genomes of soil and plant-associated and newly described type strains.</title>
        <authorList>
            <person name="Whitman W."/>
        </authorList>
    </citation>
    <scope>NUCLEOTIDE SEQUENCE [LARGE SCALE GENOMIC DNA]</scope>
    <source>
        <strain evidence="3 4">CGMCC 1.12274</strain>
    </source>
</reference>
<feature type="domain" description="ChsH2 C-terminal OB-fold" evidence="1">
    <location>
        <begin position="53"/>
        <end position="116"/>
    </location>
</feature>
<keyword evidence="4" id="KW-1185">Reference proteome</keyword>
<accession>A0A2N0H610</accession>
<dbReference type="PANTHER" id="PTHR34075:SF5">
    <property type="entry name" value="BLR3430 PROTEIN"/>
    <property type="match status" value="1"/>
</dbReference>
<protein>
    <recommendedName>
        <fullName evidence="5">OB-fold protein</fullName>
    </recommendedName>
</protein>
<gene>
    <name evidence="3" type="ORF">B0I00_1951</name>
</gene>
<dbReference type="InterPro" id="IPR022002">
    <property type="entry name" value="ChsH2_Znr"/>
</dbReference>
<comment type="caution">
    <text evidence="3">The sequence shown here is derived from an EMBL/GenBank/DDBJ whole genome shotgun (WGS) entry which is preliminary data.</text>
</comment>
<dbReference type="InterPro" id="IPR002878">
    <property type="entry name" value="ChsH2_C"/>
</dbReference>
<name>A0A2N0H610_9SPHN</name>
<evidence type="ECO:0000313" key="4">
    <source>
        <dbReference type="Proteomes" id="UP000232587"/>
    </source>
</evidence>
<dbReference type="Pfam" id="PF12172">
    <property type="entry name" value="zf-ChsH2"/>
    <property type="match status" value="1"/>
</dbReference>
<dbReference type="Gene3D" id="6.10.30.10">
    <property type="match status" value="1"/>
</dbReference>
<dbReference type="Proteomes" id="UP000232587">
    <property type="component" value="Unassembled WGS sequence"/>
</dbReference>
<dbReference type="PANTHER" id="PTHR34075">
    <property type="entry name" value="BLR3430 PROTEIN"/>
    <property type="match status" value="1"/>
</dbReference>
<evidence type="ECO:0000259" key="1">
    <source>
        <dbReference type="Pfam" id="PF01796"/>
    </source>
</evidence>
<dbReference type="Pfam" id="PF01796">
    <property type="entry name" value="OB_ChsH2_C"/>
    <property type="match status" value="1"/>
</dbReference>
<dbReference type="AlphaFoldDB" id="A0A2N0H610"/>
<dbReference type="SUPFAM" id="SSF50249">
    <property type="entry name" value="Nucleic acid-binding proteins"/>
    <property type="match status" value="1"/>
</dbReference>